<dbReference type="AlphaFoldDB" id="A0A937CZV7"/>
<dbReference type="Proteomes" id="UP000605848">
    <property type="component" value="Unassembled WGS sequence"/>
</dbReference>
<reference evidence="2" key="1">
    <citation type="submission" date="2021-01" db="EMBL/GenBank/DDBJ databases">
        <title>Microvirga sp.</title>
        <authorList>
            <person name="Kim M.K."/>
        </authorList>
    </citation>
    <scope>NUCLEOTIDE SEQUENCE</scope>
    <source>
        <strain evidence="2">5420S-16</strain>
    </source>
</reference>
<keyword evidence="3" id="KW-1185">Reference proteome</keyword>
<keyword evidence="1" id="KW-0472">Membrane</keyword>
<name>A0A937CZV7_9HYPH</name>
<keyword evidence="1" id="KW-1133">Transmembrane helix</keyword>
<proteinExistence type="predicted"/>
<protein>
    <submittedName>
        <fullName evidence="2">Uncharacterized protein</fullName>
    </submittedName>
</protein>
<evidence type="ECO:0000313" key="3">
    <source>
        <dbReference type="Proteomes" id="UP000605848"/>
    </source>
</evidence>
<gene>
    <name evidence="2" type="ORF">JKG68_24655</name>
</gene>
<evidence type="ECO:0000313" key="2">
    <source>
        <dbReference type="EMBL" id="MBL0407129.1"/>
    </source>
</evidence>
<feature type="transmembrane region" description="Helical" evidence="1">
    <location>
        <begin position="21"/>
        <end position="47"/>
    </location>
</feature>
<dbReference type="RefSeq" id="WP_202064012.1">
    <property type="nucleotide sequence ID" value="NZ_JAEQMY010000064.1"/>
</dbReference>
<comment type="caution">
    <text evidence="2">The sequence shown here is derived from an EMBL/GenBank/DDBJ whole genome shotgun (WGS) entry which is preliminary data.</text>
</comment>
<organism evidence="2 3">
    <name type="scientific">Microvirga aerilata</name>
    <dbReference type="NCBI Taxonomy" id="670292"/>
    <lineage>
        <taxon>Bacteria</taxon>
        <taxon>Pseudomonadati</taxon>
        <taxon>Pseudomonadota</taxon>
        <taxon>Alphaproteobacteria</taxon>
        <taxon>Hyphomicrobiales</taxon>
        <taxon>Methylobacteriaceae</taxon>
        <taxon>Microvirga</taxon>
    </lineage>
</organism>
<keyword evidence="1" id="KW-0812">Transmembrane</keyword>
<sequence>MAANADLKANHKEAVRLSRAYWHLPLGLVLLVSLLLTGVASAGSMIWSLGSVNPIP</sequence>
<accession>A0A937CZV7</accession>
<dbReference type="EMBL" id="JAEQMY010000064">
    <property type="protein sequence ID" value="MBL0407129.1"/>
    <property type="molecule type" value="Genomic_DNA"/>
</dbReference>
<evidence type="ECO:0000256" key="1">
    <source>
        <dbReference type="SAM" id="Phobius"/>
    </source>
</evidence>